<dbReference type="Pfam" id="PF01139">
    <property type="entry name" value="RtcB"/>
    <property type="match status" value="2"/>
</dbReference>
<accession>A0ABU3F4V1</accession>
<dbReference type="PANTHER" id="PTHR43749:SF2">
    <property type="entry name" value="RNA-SPLICING LIGASE RTCB"/>
    <property type="match status" value="1"/>
</dbReference>
<evidence type="ECO:0000256" key="1">
    <source>
        <dbReference type="ARBA" id="ARBA00001936"/>
    </source>
</evidence>
<keyword evidence="4" id="KW-0479">Metal-binding</keyword>
<dbReference type="SUPFAM" id="SSF103365">
    <property type="entry name" value="Hypothetical protein PH1602"/>
    <property type="match status" value="1"/>
</dbReference>
<comment type="caution">
    <text evidence="10">The sequence shown here is derived from an EMBL/GenBank/DDBJ whole genome shotgun (WGS) entry which is preliminary data.</text>
</comment>
<evidence type="ECO:0000256" key="8">
    <source>
        <dbReference type="ARBA" id="ARBA00023211"/>
    </source>
</evidence>
<evidence type="ECO:0000313" key="11">
    <source>
        <dbReference type="Proteomes" id="UP001252875"/>
    </source>
</evidence>
<proteinExistence type="predicted"/>
<evidence type="ECO:0000256" key="3">
    <source>
        <dbReference type="ARBA" id="ARBA00022598"/>
    </source>
</evidence>
<dbReference type="InterPro" id="IPR036025">
    <property type="entry name" value="RtcB-like_sf"/>
</dbReference>
<organism evidence="10 11">
    <name type="scientific">Enterococcus hulanensis</name>
    <dbReference type="NCBI Taxonomy" id="2559929"/>
    <lineage>
        <taxon>Bacteria</taxon>
        <taxon>Bacillati</taxon>
        <taxon>Bacillota</taxon>
        <taxon>Bacilli</taxon>
        <taxon>Lactobacillales</taxon>
        <taxon>Enterococcaceae</taxon>
        <taxon>Enterococcus</taxon>
    </lineage>
</organism>
<evidence type="ECO:0000256" key="6">
    <source>
        <dbReference type="ARBA" id="ARBA00022800"/>
    </source>
</evidence>
<dbReference type="RefSeq" id="WP_311821576.1">
    <property type="nucleotide sequence ID" value="NZ_JARPYF010000014.1"/>
</dbReference>
<keyword evidence="5" id="KW-0547">Nucleotide-binding</keyword>
<dbReference type="Proteomes" id="UP001252875">
    <property type="component" value="Unassembled WGS sequence"/>
</dbReference>
<sequence length="388" mass="43932">MLTIKGKYNTATVYTDILTDSTAGQIMTLCDQKFTKDAKIRIMPDTHSGSSCVIGTTMTVKDQVVPNLVGVDIGCGVYVAKIKKGVKLNFDKLDRIIRNRIPSGHHSHSKPQYTFPLENIQAPIHRGWALRSLGTLGGGNHFIEVNEGSDGFYLVIHSGSRVLGNEIAEYHQEIAYQKLTQQRQELKQQIKSTTDPIEKEKLLQQQEEMNIPYDLSYVSKQDLDNYLSDMKIAQQYATFNRQNMALTILKAMKWEKHVIDSFDSPHNYIDLKHMILRKGAASARKNEKMIVPLNMKDGSIIGVGKGNADWNYSGPHGAGRMMSRSQARASISLDNYQHMMRHVWTTSVSKKTLDEAPKAYKSKKQLLTNLHETMDVKEIIRPLYNFKS</sequence>
<evidence type="ECO:0000256" key="5">
    <source>
        <dbReference type="ARBA" id="ARBA00022741"/>
    </source>
</evidence>
<keyword evidence="6" id="KW-0692">RNA repair</keyword>
<comment type="catalytic activity">
    <reaction evidence="9">
        <text>a 3'-end 3'-phospho-ribonucleotide-RNA + a 5'-end dephospho-ribonucleoside-RNA + GTP = a ribonucleotidyl-ribonucleotide-RNA + GMP + diphosphate</text>
        <dbReference type="Rhea" id="RHEA:68076"/>
        <dbReference type="Rhea" id="RHEA-COMP:10463"/>
        <dbReference type="Rhea" id="RHEA-COMP:13936"/>
        <dbReference type="Rhea" id="RHEA-COMP:17355"/>
        <dbReference type="ChEBI" id="CHEBI:33019"/>
        <dbReference type="ChEBI" id="CHEBI:37565"/>
        <dbReference type="ChEBI" id="CHEBI:58115"/>
        <dbReference type="ChEBI" id="CHEBI:83062"/>
        <dbReference type="ChEBI" id="CHEBI:138284"/>
        <dbReference type="ChEBI" id="CHEBI:173118"/>
        <dbReference type="EC" id="6.5.1.8"/>
    </reaction>
</comment>
<dbReference type="EC" id="6.5.1.8" evidence="2"/>
<gene>
    <name evidence="10" type="ORF">P7D85_19550</name>
</gene>
<name>A0ABU3F4V1_9ENTE</name>
<keyword evidence="11" id="KW-1185">Reference proteome</keyword>
<dbReference type="InterPro" id="IPR001233">
    <property type="entry name" value="RtcB"/>
</dbReference>
<keyword evidence="8" id="KW-0464">Manganese</keyword>
<keyword evidence="3" id="KW-0436">Ligase</keyword>
<comment type="cofactor">
    <cofactor evidence="1">
        <name>Mn(2+)</name>
        <dbReference type="ChEBI" id="CHEBI:29035"/>
    </cofactor>
</comment>
<dbReference type="Gene3D" id="3.90.1860.10">
    <property type="entry name" value="tRNA-splicing ligase RtcB"/>
    <property type="match status" value="1"/>
</dbReference>
<evidence type="ECO:0000256" key="2">
    <source>
        <dbReference type="ARBA" id="ARBA00012726"/>
    </source>
</evidence>
<evidence type="ECO:0000256" key="4">
    <source>
        <dbReference type="ARBA" id="ARBA00022723"/>
    </source>
</evidence>
<keyword evidence="7" id="KW-0342">GTP-binding</keyword>
<dbReference type="InterPro" id="IPR052915">
    <property type="entry name" value="RtcB-like"/>
</dbReference>
<dbReference type="EMBL" id="JARPYI010000015">
    <property type="protein sequence ID" value="MDT2601956.1"/>
    <property type="molecule type" value="Genomic_DNA"/>
</dbReference>
<evidence type="ECO:0000256" key="9">
    <source>
        <dbReference type="ARBA" id="ARBA00047746"/>
    </source>
</evidence>
<protein>
    <recommendedName>
        <fullName evidence="2">3'-phosphate/5'-hydroxy nucleic acid ligase</fullName>
        <ecNumber evidence="2">6.5.1.8</ecNumber>
    </recommendedName>
</protein>
<dbReference type="PANTHER" id="PTHR43749">
    <property type="entry name" value="RNA-SPLICING LIGASE RTCB"/>
    <property type="match status" value="1"/>
</dbReference>
<evidence type="ECO:0000313" key="10">
    <source>
        <dbReference type="EMBL" id="MDT2601956.1"/>
    </source>
</evidence>
<reference evidence="10 11" key="1">
    <citation type="submission" date="2023-03" db="EMBL/GenBank/DDBJ databases">
        <authorList>
            <person name="Shen W."/>
            <person name="Cai J."/>
        </authorList>
    </citation>
    <scope>NUCLEOTIDE SEQUENCE [LARGE SCALE GENOMIC DNA]</scope>
    <source>
        <strain evidence="10 11">D6-4</strain>
    </source>
</reference>
<evidence type="ECO:0000256" key="7">
    <source>
        <dbReference type="ARBA" id="ARBA00023134"/>
    </source>
</evidence>